<name>A0A0J1JCS8_9GAMM</name>
<dbReference type="Proteomes" id="UP000036426">
    <property type="component" value="Unassembled WGS sequence"/>
</dbReference>
<dbReference type="GO" id="GO:0015628">
    <property type="term" value="P:protein secretion by the type II secretion system"/>
    <property type="evidence" value="ECO:0007669"/>
    <property type="project" value="TreeGrafter"/>
</dbReference>
<evidence type="ECO:0000313" key="2">
    <source>
        <dbReference type="Proteomes" id="UP000036426"/>
    </source>
</evidence>
<protein>
    <submittedName>
        <fullName evidence="1">Transporter</fullName>
    </submittedName>
</protein>
<dbReference type="OrthoDB" id="7510573at2"/>
<dbReference type="PANTHER" id="PTHR21180">
    <property type="entry name" value="ENDONUCLEASE/EXONUCLEASE/PHOSPHATASE FAMILY DOMAIN-CONTAINING PROTEIN 1"/>
    <property type="match status" value="1"/>
</dbReference>
<evidence type="ECO:0000313" key="1">
    <source>
        <dbReference type="EMBL" id="KLU99466.1"/>
    </source>
</evidence>
<dbReference type="GO" id="GO:0015627">
    <property type="term" value="C:type II protein secretion system complex"/>
    <property type="evidence" value="ECO:0007669"/>
    <property type="project" value="TreeGrafter"/>
</dbReference>
<dbReference type="Pfam" id="PF12836">
    <property type="entry name" value="HHH_3"/>
    <property type="match status" value="1"/>
</dbReference>
<dbReference type="InterPro" id="IPR010994">
    <property type="entry name" value="RuvA_2-like"/>
</dbReference>
<dbReference type="Gene3D" id="1.10.150.320">
    <property type="entry name" value="Photosystem II 12 kDa extrinsic protein"/>
    <property type="match status" value="1"/>
</dbReference>
<dbReference type="InterPro" id="IPR051675">
    <property type="entry name" value="Endo/Exo/Phosphatase_dom_1"/>
</dbReference>
<dbReference type="EMBL" id="LDOV01000031">
    <property type="protein sequence ID" value="KLU99466.1"/>
    <property type="molecule type" value="Genomic_DNA"/>
</dbReference>
<comment type="caution">
    <text evidence="1">The sequence shown here is derived from an EMBL/GenBank/DDBJ whole genome shotgun (WGS) entry which is preliminary data.</text>
</comment>
<organism evidence="1 2">
    <name type="scientific">Photobacterium aphoticum</name>
    <dbReference type="NCBI Taxonomy" id="754436"/>
    <lineage>
        <taxon>Bacteria</taxon>
        <taxon>Pseudomonadati</taxon>
        <taxon>Pseudomonadota</taxon>
        <taxon>Gammaproteobacteria</taxon>
        <taxon>Vibrionales</taxon>
        <taxon>Vibrionaceae</taxon>
        <taxon>Photobacterium</taxon>
    </lineage>
</organism>
<proteinExistence type="predicted"/>
<dbReference type="PATRIC" id="fig|754436.4.peg.3663"/>
<dbReference type="InterPro" id="IPR004509">
    <property type="entry name" value="Competence_ComEA_HhH"/>
</dbReference>
<keyword evidence="2" id="KW-1185">Reference proteome</keyword>
<dbReference type="AlphaFoldDB" id="A0A0J1JCS8"/>
<dbReference type="NCBIfam" id="TIGR00426">
    <property type="entry name" value="competence protein ComEA helix-hairpin-helix repeat region"/>
    <property type="match status" value="1"/>
</dbReference>
<dbReference type="SUPFAM" id="SSF47781">
    <property type="entry name" value="RuvA domain 2-like"/>
    <property type="match status" value="1"/>
</dbReference>
<dbReference type="PANTHER" id="PTHR21180:SF32">
    <property type="entry name" value="ENDONUCLEASE_EXONUCLEASE_PHOSPHATASE FAMILY DOMAIN-CONTAINING PROTEIN 1"/>
    <property type="match status" value="1"/>
</dbReference>
<sequence>MAAEKAAEPVTAAVEKAVKESTKVDSHEGIVITVNINTANAEELDKLLLGVGPDKAAKIIEYRQANGFFDTPEALSNVKGIGAATVEKNRERIQL</sequence>
<accession>A0A0J1JCS8</accession>
<gene>
    <name evidence="1" type="ORF">ABT58_17285</name>
</gene>
<reference evidence="1 2" key="1">
    <citation type="submission" date="2015-05" db="EMBL/GenBank/DDBJ databases">
        <title>Photobacterium galathea sp. nov.</title>
        <authorList>
            <person name="Machado H."/>
            <person name="Gram L."/>
        </authorList>
    </citation>
    <scope>NUCLEOTIDE SEQUENCE [LARGE SCALE GENOMIC DNA]</scope>
    <source>
        <strain evidence="1 2">DSM 25995</strain>
    </source>
</reference>